<dbReference type="PROSITE" id="PS50011">
    <property type="entry name" value="PROTEIN_KINASE_DOM"/>
    <property type="match status" value="1"/>
</dbReference>
<evidence type="ECO:0000313" key="2">
    <source>
        <dbReference type="EMBL" id="KAL3822736.1"/>
    </source>
</evidence>
<sequence>MIHGFSTGSDGTAADEAAINGLIEHPLVVSAHGVFLSGSSPEGMVMELLEGADALGKVPSFVTVTRDSGPSASAKDMSRAQVMSTIWNVATALEFVHSTAKVANGDIYLHNVLKCRDGTAKVSDWGASFVYDGIMNSSPQTFESIEVLAFGRLVQDLFDWHLNIALPDSTEPAEFLGRSRGKPLEAGPFFDLMSSILQPRQNERPSFSDIKAVLSSIPEFTAGRNMTSIE</sequence>
<gene>
    <name evidence="2" type="ORF">ACHAXA_001001</name>
</gene>
<dbReference type="Pfam" id="PF07714">
    <property type="entry name" value="PK_Tyr_Ser-Thr"/>
    <property type="match status" value="1"/>
</dbReference>
<reference evidence="2 3" key="1">
    <citation type="submission" date="2024-10" db="EMBL/GenBank/DDBJ databases">
        <title>Updated reference genomes for cyclostephanoid diatoms.</title>
        <authorList>
            <person name="Roberts W.R."/>
            <person name="Alverson A.J."/>
        </authorList>
    </citation>
    <scope>NUCLEOTIDE SEQUENCE [LARGE SCALE GENOMIC DNA]</scope>
    <source>
        <strain evidence="2 3">AJA228-03</strain>
    </source>
</reference>
<evidence type="ECO:0000259" key="1">
    <source>
        <dbReference type="PROSITE" id="PS50011"/>
    </source>
</evidence>
<dbReference type="InterPro" id="IPR001245">
    <property type="entry name" value="Ser-Thr/Tyr_kinase_cat_dom"/>
</dbReference>
<dbReference type="SUPFAM" id="SSF56112">
    <property type="entry name" value="Protein kinase-like (PK-like)"/>
    <property type="match status" value="1"/>
</dbReference>
<dbReference type="InterPro" id="IPR011009">
    <property type="entry name" value="Kinase-like_dom_sf"/>
</dbReference>
<proteinExistence type="predicted"/>
<accession>A0ABD3SE81</accession>
<keyword evidence="3" id="KW-1185">Reference proteome</keyword>
<protein>
    <recommendedName>
        <fullName evidence="1">Protein kinase domain-containing protein</fullName>
    </recommendedName>
</protein>
<evidence type="ECO:0000313" key="3">
    <source>
        <dbReference type="Proteomes" id="UP001530377"/>
    </source>
</evidence>
<feature type="domain" description="Protein kinase" evidence="1">
    <location>
        <begin position="1"/>
        <end position="230"/>
    </location>
</feature>
<dbReference type="Gene3D" id="1.10.510.10">
    <property type="entry name" value="Transferase(Phosphotransferase) domain 1"/>
    <property type="match status" value="1"/>
</dbReference>
<organism evidence="2 3">
    <name type="scientific">Cyclostephanos tholiformis</name>
    <dbReference type="NCBI Taxonomy" id="382380"/>
    <lineage>
        <taxon>Eukaryota</taxon>
        <taxon>Sar</taxon>
        <taxon>Stramenopiles</taxon>
        <taxon>Ochrophyta</taxon>
        <taxon>Bacillariophyta</taxon>
        <taxon>Coscinodiscophyceae</taxon>
        <taxon>Thalassiosirophycidae</taxon>
        <taxon>Stephanodiscales</taxon>
        <taxon>Stephanodiscaceae</taxon>
        <taxon>Cyclostephanos</taxon>
    </lineage>
</organism>
<dbReference type="AlphaFoldDB" id="A0ABD3SE81"/>
<dbReference type="Proteomes" id="UP001530377">
    <property type="component" value="Unassembled WGS sequence"/>
</dbReference>
<dbReference type="InterPro" id="IPR000719">
    <property type="entry name" value="Prot_kinase_dom"/>
</dbReference>
<name>A0ABD3SE81_9STRA</name>
<comment type="caution">
    <text evidence="2">The sequence shown here is derived from an EMBL/GenBank/DDBJ whole genome shotgun (WGS) entry which is preliminary data.</text>
</comment>
<dbReference type="EMBL" id="JALLPB020000057">
    <property type="protein sequence ID" value="KAL3822736.1"/>
    <property type="molecule type" value="Genomic_DNA"/>
</dbReference>